<sequence>MATHQQQIKEKLWHSESADAYFIFEKQLRVFLKAYLGFEPPMHLLHDDELIIMYRLLYHVKSPRRAKDNMVTSKELRQINKMYQKMIRKEDLDFDYLLLSVVEYNVFAVFQYVIEKVVDSEERKAILKKEFHMEGDAEAQEFVDLAHNYYISSFMKIVTQMSDVRKKYYSFEMMACQDAVGTEVNCHVPIVSACYSIQKKLNIHNKLRPVFKLGASKASGQMQWVKVSKALLGDYYQGKEEALAMFIQSHALNRLKERLDVFDQMTLNHILWQNTVAIKAFEHYKDYLLLPLKVYDIKVGYLICNVFGDELVVRSFLFITHSCTPEGDKLKEITGLKRSDISYWKIDRLSTLLQVDHAHQPQLLKLFEQAGIPEIMNLKDCDLDIDALQNANMNGFLDYLKQSEVELPQLPEPAVIKPEKVKAKSLREHWQKNKLFFVFASLAAVLVFPFVYSSRKLKLAFAKSPKVKGGWLRKRNSQV</sequence>
<protein>
    <submittedName>
        <fullName evidence="2">Uncharacterized protein</fullName>
    </submittedName>
</protein>
<evidence type="ECO:0000313" key="3">
    <source>
        <dbReference type="Proteomes" id="UP000285794"/>
    </source>
</evidence>
<gene>
    <name evidence="2" type="ORF">DWB61_17180</name>
</gene>
<dbReference type="OrthoDB" id="638838at2"/>
<keyword evidence="1" id="KW-0472">Membrane</keyword>
<name>A0A425XWM1_9BACT</name>
<dbReference type="AlphaFoldDB" id="A0A425XWM1"/>
<dbReference type="EMBL" id="QQWG01000029">
    <property type="protein sequence ID" value="RRG19043.1"/>
    <property type="molecule type" value="Genomic_DNA"/>
</dbReference>
<reference evidence="2 3" key="1">
    <citation type="submission" date="2018-07" db="EMBL/GenBank/DDBJ databases">
        <title>Draft genome sequence of Ancylomarina sp. M1P.</title>
        <authorList>
            <person name="Yadav S."/>
            <person name="Villanueva L."/>
            <person name="Damste J.S.S."/>
        </authorList>
    </citation>
    <scope>NUCLEOTIDE SEQUENCE [LARGE SCALE GENOMIC DNA]</scope>
    <source>
        <strain evidence="2 3">M1P</strain>
    </source>
</reference>
<feature type="transmembrane region" description="Helical" evidence="1">
    <location>
        <begin position="435"/>
        <end position="453"/>
    </location>
</feature>
<keyword evidence="1" id="KW-0812">Transmembrane</keyword>
<dbReference type="RefSeq" id="WP_125032137.1">
    <property type="nucleotide sequence ID" value="NZ_JAPXVP010000026.1"/>
</dbReference>
<dbReference type="Proteomes" id="UP000285794">
    <property type="component" value="Unassembled WGS sequence"/>
</dbReference>
<organism evidence="2 3">
    <name type="scientific">Ancylomarina euxinus</name>
    <dbReference type="NCBI Taxonomy" id="2283627"/>
    <lineage>
        <taxon>Bacteria</taxon>
        <taxon>Pseudomonadati</taxon>
        <taxon>Bacteroidota</taxon>
        <taxon>Bacteroidia</taxon>
        <taxon>Marinilabiliales</taxon>
        <taxon>Marinifilaceae</taxon>
        <taxon>Ancylomarina</taxon>
    </lineage>
</organism>
<proteinExistence type="predicted"/>
<evidence type="ECO:0000256" key="1">
    <source>
        <dbReference type="SAM" id="Phobius"/>
    </source>
</evidence>
<comment type="caution">
    <text evidence="2">The sequence shown here is derived from an EMBL/GenBank/DDBJ whole genome shotgun (WGS) entry which is preliminary data.</text>
</comment>
<evidence type="ECO:0000313" key="2">
    <source>
        <dbReference type="EMBL" id="RRG19043.1"/>
    </source>
</evidence>
<accession>A0A425XWM1</accession>
<keyword evidence="1" id="KW-1133">Transmembrane helix</keyword>
<keyword evidence="3" id="KW-1185">Reference proteome</keyword>